<evidence type="ECO:0000313" key="2">
    <source>
        <dbReference type="Proteomes" id="UP000887572"/>
    </source>
</evidence>
<dbReference type="AlphaFoldDB" id="A0A914IBE5"/>
<protein>
    <submittedName>
        <fullName evidence="3">Uncharacterized protein</fullName>
    </submittedName>
</protein>
<keyword evidence="2" id="KW-1185">Reference proteome</keyword>
<dbReference type="Proteomes" id="UP000887572">
    <property type="component" value="Unplaced"/>
</dbReference>
<accession>A0A914IBE5</accession>
<sequence length="80" mass="9101">MRPENALRKQGMDSGDEGNKSMNESVMQGSEELWTVKRVKCLLTIPDNPTTPSHGESFSIPFKAMDDLRKPYNSNRERLC</sequence>
<reference evidence="3" key="1">
    <citation type="submission" date="2022-11" db="UniProtKB">
        <authorList>
            <consortium name="WormBaseParasite"/>
        </authorList>
    </citation>
    <scope>IDENTIFICATION</scope>
</reference>
<feature type="compositionally biased region" description="Basic and acidic residues" evidence="1">
    <location>
        <begin position="1"/>
        <end position="11"/>
    </location>
</feature>
<name>A0A914IBE5_GLORO</name>
<dbReference type="WBParaSite" id="Gr19_v10_g8337.t1">
    <property type="protein sequence ID" value="Gr19_v10_g8337.t1"/>
    <property type="gene ID" value="Gr19_v10_g8337"/>
</dbReference>
<evidence type="ECO:0000256" key="1">
    <source>
        <dbReference type="SAM" id="MobiDB-lite"/>
    </source>
</evidence>
<organism evidence="2 3">
    <name type="scientific">Globodera rostochiensis</name>
    <name type="common">Golden nematode worm</name>
    <name type="synonym">Heterodera rostochiensis</name>
    <dbReference type="NCBI Taxonomy" id="31243"/>
    <lineage>
        <taxon>Eukaryota</taxon>
        <taxon>Metazoa</taxon>
        <taxon>Ecdysozoa</taxon>
        <taxon>Nematoda</taxon>
        <taxon>Chromadorea</taxon>
        <taxon>Rhabditida</taxon>
        <taxon>Tylenchina</taxon>
        <taxon>Tylenchomorpha</taxon>
        <taxon>Tylenchoidea</taxon>
        <taxon>Heteroderidae</taxon>
        <taxon>Heteroderinae</taxon>
        <taxon>Globodera</taxon>
    </lineage>
</organism>
<proteinExistence type="predicted"/>
<feature type="region of interest" description="Disordered" evidence="1">
    <location>
        <begin position="1"/>
        <end position="28"/>
    </location>
</feature>
<evidence type="ECO:0000313" key="3">
    <source>
        <dbReference type="WBParaSite" id="Gr19_v10_g8337.t1"/>
    </source>
</evidence>